<dbReference type="GO" id="GO:0032991">
    <property type="term" value="C:protein-containing complex"/>
    <property type="evidence" value="ECO:0007669"/>
    <property type="project" value="TreeGrafter"/>
</dbReference>
<dbReference type="SUPFAM" id="SSF53335">
    <property type="entry name" value="S-adenosyl-L-methionine-dependent methyltransferases"/>
    <property type="match status" value="1"/>
</dbReference>
<keyword evidence="2" id="KW-1185">Reference proteome</keyword>
<dbReference type="InterPro" id="IPR019410">
    <property type="entry name" value="Methyltransf_16"/>
</dbReference>
<sequence length="238" mass="26207">MALALLMFAPGVSPSPFFEFGGHQIHLEQRFHEAEEGSVVWDASRSLLAFVMRHTGTGADLVQGKHILEIGAGTGAVGLTLARLGAKSVVMCDKASQLPLIKRNAALNRPDGCMPSDDSSSVEVVPLHWQKTWQVESPALATPNKFDLLICCDCVYPDRPSYLAYVLRDLLALNPAATLLLSCEHRAATCTAPPGTDHIRDFFAAMRLTCEVIRITQEELDSKWQCEDISVWKIRYRG</sequence>
<dbReference type="PANTHER" id="PTHR14614">
    <property type="entry name" value="HEPATOCELLULAR CARCINOMA-ASSOCIATED ANTIGEN"/>
    <property type="match status" value="1"/>
</dbReference>
<accession>A0AB34K173</accession>
<protein>
    <recommendedName>
        <fullName evidence="3">Calmodulin-lysine N-methyltransferase</fullName>
    </recommendedName>
</protein>
<evidence type="ECO:0000313" key="2">
    <source>
        <dbReference type="Proteomes" id="UP001515480"/>
    </source>
</evidence>
<dbReference type="Gene3D" id="3.40.50.150">
    <property type="entry name" value="Vaccinia Virus protein VP39"/>
    <property type="match status" value="1"/>
</dbReference>
<dbReference type="AlphaFoldDB" id="A0AB34K173"/>
<organism evidence="1 2">
    <name type="scientific">Prymnesium parvum</name>
    <name type="common">Toxic golden alga</name>
    <dbReference type="NCBI Taxonomy" id="97485"/>
    <lineage>
        <taxon>Eukaryota</taxon>
        <taxon>Haptista</taxon>
        <taxon>Haptophyta</taxon>
        <taxon>Prymnesiophyceae</taxon>
        <taxon>Prymnesiales</taxon>
        <taxon>Prymnesiaceae</taxon>
        <taxon>Prymnesium</taxon>
    </lineage>
</organism>
<name>A0AB34K173_PRYPA</name>
<dbReference type="PANTHER" id="PTHR14614:SF109">
    <property type="entry name" value="RIBOSOMAL LYSINE N-METHYLTRANSFERASE 5"/>
    <property type="match status" value="1"/>
</dbReference>
<dbReference type="InterPro" id="IPR029063">
    <property type="entry name" value="SAM-dependent_MTases_sf"/>
</dbReference>
<dbReference type="Pfam" id="PF10294">
    <property type="entry name" value="Methyltransf_16"/>
    <property type="match status" value="1"/>
</dbReference>
<dbReference type="GO" id="GO:0005829">
    <property type="term" value="C:cytosol"/>
    <property type="evidence" value="ECO:0007669"/>
    <property type="project" value="TreeGrafter"/>
</dbReference>
<reference evidence="1 2" key="1">
    <citation type="journal article" date="2024" name="Science">
        <title>Giant polyketide synthase enzymes in the biosynthesis of giant marine polyether toxins.</title>
        <authorList>
            <person name="Fallon T.R."/>
            <person name="Shende V.V."/>
            <person name="Wierzbicki I.H."/>
            <person name="Pendleton A.L."/>
            <person name="Watervoot N.F."/>
            <person name="Auber R.P."/>
            <person name="Gonzalez D.J."/>
            <person name="Wisecaver J.H."/>
            <person name="Moore B.S."/>
        </authorList>
    </citation>
    <scope>NUCLEOTIDE SEQUENCE [LARGE SCALE GENOMIC DNA]</scope>
    <source>
        <strain evidence="1 2">12B1</strain>
    </source>
</reference>
<comment type="caution">
    <text evidence="1">The sequence shown here is derived from an EMBL/GenBank/DDBJ whole genome shotgun (WGS) entry which is preliminary data.</text>
</comment>
<dbReference type="Proteomes" id="UP001515480">
    <property type="component" value="Unassembled WGS sequence"/>
</dbReference>
<dbReference type="CDD" id="cd02440">
    <property type="entry name" value="AdoMet_MTases"/>
    <property type="match status" value="1"/>
</dbReference>
<dbReference type="EMBL" id="JBGBPQ010000002">
    <property type="protein sequence ID" value="KAL1528213.1"/>
    <property type="molecule type" value="Genomic_DNA"/>
</dbReference>
<evidence type="ECO:0008006" key="3">
    <source>
        <dbReference type="Google" id="ProtNLM"/>
    </source>
</evidence>
<proteinExistence type="predicted"/>
<evidence type="ECO:0000313" key="1">
    <source>
        <dbReference type="EMBL" id="KAL1528213.1"/>
    </source>
</evidence>
<gene>
    <name evidence="1" type="ORF">AB1Y20_009572</name>
</gene>